<dbReference type="AlphaFoldDB" id="A0A2P2PA09"/>
<protein>
    <submittedName>
        <fullName evidence="1">Uncharacterized protein</fullName>
    </submittedName>
</protein>
<organism evidence="1">
    <name type="scientific">Rhizophora mucronata</name>
    <name type="common">Asiatic mangrove</name>
    <dbReference type="NCBI Taxonomy" id="61149"/>
    <lineage>
        <taxon>Eukaryota</taxon>
        <taxon>Viridiplantae</taxon>
        <taxon>Streptophyta</taxon>
        <taxon>Embryophyta</taxon>
        <taxon>Tracheophyta</taxon>
        <taxon>Spermatophyta</taxon>
        <taxon>Magnoliopsida</taxon>
        <taxon>eudicotyledons</taxon>
        <taxon>Gunneridae</taxon>
        <taxon>Pentapetalae</taxon>
        <taxon>rosids</taxon>
        <taxon>fabids</taxon>
        <taxon>Malpighiales</taxon>
        <taxon>Rhizophoraceae</taxon>
        <taxon>Rhizophora</taxon>
    </lineage>
</organism>
<proteinExistence type="predicted"/>
<dbReference type="EMBL" id="GGEC01071112">
    <property type="protein sequence ID" value="MBX51596.1"/>
    <property type="molecule type" value="Transcribed_RNA"/>
</dbReference>
<reference evidence="1" key="1">
    <citation type="submission" date="2018-02" db="EMBL/GenBank/DDBJ databases">
        <title>Rhizophora mucronata_Transcriptome.</title>
        <authorList>
            <person name="Meera S.P."/>
            <person name="Sreeshan A."/>
            <person name="Augustine A."/>
        </authorList>
    </citation>
    <scope>NUCLEOTIDE SEQUENCE</scope>
    <source>
        <tissue evidence="1">Leaf</tissue>
    </source>
</reference>
<sequence>MSYGVIRSWTYQPKMEKKWFPMRSWNIHICQKFSSPLGVPLTDMI</sequence>
<name>A0A2P2PA09_RHIMU</name>
<accession>A0A2P2PA09</accession>
<evidence type="ECO:0000313" key="1">
    <source>
        <dbReference type="EMBL" id="MBX51596.1"/>
    </source>
</evidence>